<protein>
    <submittedName>
        <fullName evidence="2">Uncharacterized protein</fullName>
    </submittedName>
</protein>
<sequence>MQLQFDKATIAQILASHTSTATQTFKRFDEFVFVSFGSGPPPAGTEHPTGSPYDFFGYQPGYAAAVVPVEGAGLQVSFALFDSNLTVLSVQGEGSGLSTPNPLGLLVIDDIAAKAHDGKVVFCPTSVLGVLIEKAQQAAIAAGLEVEYSIESLSIIPSPHLISALEGPPPSRDELCSWNESPLMLNIAAAIWPQLLTLVGFQETGDSALFPARLGSLAETAEFRERFPDFKKGIENSHILGGALARPVEGPPQGPPAAQQAAGAPLGNPASDVITQKLAEAQLALAQTKQDEIAAREDLKTYGKPRQAAQLLLLGSSTTSSPFFASAFAAKEVKASKAELIFLQFATLRIADQLRTGWPRSCAPVTPPPPFASGAEAGVFTPAMLLPIRADICTCVSRFIENMIPLILISEFFFGVGNPFAVWLQTIIVAAHNTRCLPASMIVELDAGAFWENLLVEIYLELESAYRQALAVINGSTTGGLSSALSLVLRSPGASYEDVFLARQTEMGMPVASTISLFLWHDSVKTDPESFRLAAPWKTMVGPPLRSTPPPAPHARSTGRPAAPLSSPSSAPSKEVQAISPWGAIGTFDAASVKAGKLAHSLEAKAAGHSPPWSCVKYLALGACDNQQCSFHHHSPVDLPTDKIILAYLCEGATAKKAVQAMHRLHAASASVLAPVCPTPPCSAPRCKKCTGA</sequence>
<gene>
    <name evidence="2" type="ORF">TrRE_jg2622</name>
</gene>
<feature type="region of interest" description="Disordered" evidence="1">
    <location>
        <begin position="244"/>
        <end position="269"/>
    </location>
</feature>
<comment type="caution">
    <text evidence="2">The sequence shown here is derived from an EMBL/GenBank/DDBJ whole genome shotgun (WGS) entry which is preliminary data.</text>
</comment>
<feature type="compositionally biased region" description="Low complexity" evidence="1">
    <location>
        <begin position="256"/>
        <end position="265"/>
    </location>
</feature>
<feature type="region of interest" description="Disordered" evidence="1">
    <location>
        <begin position="542"/>
        <end position="576"/>
    </location>
</feature>
<reference evidence="2" key="1">
    <citation type="submission" date="2022-07" db="EMBL/GenBank/DDBJ databases">
        <title>Genome analysis of Parmales, a sister group of diatoms, reveals the evolutionary specialization of diatoms from phago-mixotrophs to photoautotrophs.</title>
        <authorList>
            <person name="Ban H."/>
            <person name="Sato S."/>
            <person name="Yoshikawa S."/>
            <person name="Kazumasa Y."/>
            <person name="Nakamura Y."/>
            <person name="Ichinomiya M."/>
            <person name="Saitoh K."/>
            <person name="Sato N."/>
            <person name="Blanc-Mathieu R."/>
            <person name="Endo H."/>
            <person name="Kuwata A."/>
            <person name="Ogata H."/>
        </authorList>
    </citation>
    <scope>NUCLEOTIDE SEQUENCE</scope>
</reference>
<dbReference type="Proteomes" id="UP001165082">
    <property type="component" value="Unassembled WGS sequence"/>
</dbReference>
<accession>A0A9W7FYA8</accession>
<dbReference type="OrthoDB" id="10380487at2759"/>
<dbReference type="AlphaFoldDB" id="A0A9W7FYA8"/>
<evidence type="ECO:0000313" key="3">
    <source>
        <dbReference type="Proteomes" id="UP001165082"/>
    </source>
</evidence>
<evidence type="ECO:0000313" key="2">
    <source>
        <dbReference type="EMBL" id="GMI22652.1"/>
    </source>
</evidence>
<dbReference type="EMBL" id="BRXZ01008174">
    <property type="protein sequence ID" value="GMI22652.1"/>
    <property type="molecule type" value="Genomic_DNA"/>
</dbReference>
<proteinExistence type="predicted"/>
<organism evidence="2 3">
    <name type="scientific">Triparma retinervis</name>
    <dbReference type="NCBI Taxonomy" id="2557542"/>
    <lineage>
        <taxon>Eukaryota</taxon>
        <taxon>Sar</taxon>
        <taxon>Stramenopiles</taxon>
        <taxon>Ochrophyta</taxon>
        <taxon>Bolidophyceae</taxon>
        <taxon>Parmales</taxon>
        <taxon>Triparmaceae</taxon>
        <taxon>Triparma</taxon>
    </lineage>
</organism>
<evidence type="ECO:0000256" key="1">
    <source>
        <dbReference type="SAM" id="MobiDB-lite"/>
    </source>
</evidence>
<name>A0A9W7FYA8_9STRA</name>
<feature type="compositionally biased region" description="Low complexity" evidence="1">
    <location>
        <begin position="561"/>
        <end position="573"/>
    </location>
</feature>
<keyword evidence="3" id="KW-1185">Reference proteome</keyword>